<dbReference type="AlphaFoldDB" id="A0A1I3XLH3"/>
<dbReference type="Proteomes" id="UP000199445">
    <property type="component" value="Unassembled WGS sequence"/>
</dbReference>
<name>A0A1I3XLH3_9GAMM</name>
<sequence length="43" mass="4977">MLNELSDGDDHLIRIPLTTLLHMELLFEVAHFTCRHTTKPFAV</sequence>
<organism evidence="1 2">
    <name type="scientific">Marinobacter persicus</name>
    <dbReference type="NCBI Taxonomy" id="930118"/>
    <lineage>
        <taxon>Bacteria</taxon>
        <taxon>Pseudomonadati</taxon>
        <taxon>Pseudomonadota</taxon>
        <taxon>Gammaproteobacteria</taxon>
        <taxon>Pseudomonadales</taxon>
        <taxon>Marinobacteraceae</taxon>
        <taxon>Marinobacter</taxon>
    </lineage>
</organism>
<keyword evidence="2" id="KW-1185">Reference proteome</keyword>
<dbReference type="EMBL" id="FOSC01000012">
    <property type="protein sequence ID" value="SFK19886.1"/>
    <property type="molecule type" value="Genomic_DNA"/>
</dbReference>
<protein>
    <submittedName>
        <fullName evidence="1">Uncharacterized protein</fullName>
    </submittedName>
</protein>
<accession>A0A1I3XLH3</accession>
<reference evidence="1 2" key="1">
    <citation type="submission" date="2016-10" db="EMBL/GenBank/DDBJ databases">
        <authorList>
            <person name="de Groot N.N."/>
        </authorList>
    </citation>
    <scope>NUCLEOTIDE SEQUENCE [LARGE SCALE GENOMIC DNA]</scope>
    <source>
        <strain evidence="1 2">IBRC-M 10445</strain>
    </source>
</reference>
<proteinExistence type="predicted"/>
<gene>
    <name evidence="1" type="ORF">SAMN05216429_1129</name>
</gene>
<evidence type="ECO:0000313" key="1">
    <source>
        <dbReference type="EMBL" id="SFK19886.1"/>
    </source>
</evidence>
<evidence type="ECO:0000313" key="2">
    <source>
        <dbReference type="Proteomes" id="UP000199445"/>
    </source>
</evidence>